<dbReference type="RefSeq" id="XP_056509686.1">
    <property type="nucleotide sequence ID" value="XM_056656886.1"/>
</dbReference>
<dbReference type="GeneID" id="81396055"/>
<dbReference type="EMBL" id="JAPMSZ010000009">
    <property type="protein sequence ID" value="KAJ5091488.1"/>
    <property type="molecule type" value="Genomic_DNA"/>
</dbReference>
<keyword evidence="3" id="KW-1185">Reference proteome</keyword>
<comment type="caution">
    <text evidence="2">The sequence shown here is derived from an EMBL/GenBank/DDBJ whole genome shotgun (WGS) entry which is preliminary data.</text>
</comment>
<evidence type="ECO:0000313" key="3">
    <source>
        <dbReference type="Proteomes" id="UP001141434"/>
    </source>
</evidence>
<feature type="compositionally biased region" description="Basic and acidic residues" evidence="1">
    <location>
        <begin position="83"/>
        <end position="97"/>
    </location>
</feature>
<proteinExistence type="predicted"/>
<evidence type="ECO:0000313" key="2">
    <source>
        <dbReference type="EMBL" id="KAJ5091488.1"/>
    </source>
</evidence>
<evidence type="ECO:0000256" key="1">
    <source>
        <dbReference type="SAM" id="MobiDB-lite"/>
    </source>
</evidence>
<reference evidence="2" key="1">
    <citation type="submission" date="2022-11" db="EMBL/GenBank/DDBJ databases">
        <authorList>
            <person name="Petersen C."/>
        </authorList>
    </citation>
    <scope>NUCLEOTIDE SEQUENCE</scope>
    <source>
        <strain evidence="2">IBT 34128</strain>
    </source>
</reference>
<dbReference type="AlphaFoldDB" id="A0A9W9F0S4"/>
<dbReference type="OrthoDB" id="3945172at2759"/>
<accession>A0A9W9F0S4</accession>
<organism evidence="2 3">
    <name type="scientific">Penicillium alfredii</name>
    <dbReference type="NCBI Taxonomy" id="1506179"/>
    <lineage>
        <taxon>Eukaryota</taxon>
        <taxon>Fungi</taxon>
        <taxon>Dikarya</taxon>
        <taxon>Ascomycota</taxon>
        <taxon>Pezizomycotina</taxon>
        <taxon>Eurotiomycetes</taxon>
        <taxon>Eurotiomycetidae</taxon>
        <taxon>Eurotiales</taxon>
        <taxon>Aspergillaceae</taxon>
        <taxon>Penicillium</taxon>
    </lineage>
</organism>
<feature type="region of interest" description="Disordered" evidence="1">
    <location>
        <begin position="55"/>
        <end position="136"/>
    </location>
</feature>
<sequence>MPRNDRISPTSKLPTMLIPRPPRLIVLPLHSLVQPAAIRTPGSFRNYSLFKAWKGTTPEENSVNRGKEGDTNDPSADATATGMKEREVNEGIADETKSQGTTERGGHKYGERAKKEFPNAPEPVIGMNDERARKGD</sequence>
<feature type="compositionally biased region" description="Basic and acidic residues" evidence="1">
    <location>
        <begin position="104"/>
        <end position="117"/>
    </location>
</feature>
<dbReference type="Proteomes" id="UP001141434">
    <property type="component" value="Unassembled WGS sequence"/>
</dbReference>
<name>A0A9W9F0S4_9EURO</name>
<reference evidence="2" key="2">
    <citation type="journal article" date="2023" name="IMA Fungus">
        <title>Comparative genomic study of the Penicillium genus elucidates a diverse pangenome and 15 lateral gene transfer events.</title>
        <authorList>
            <person name="Petersen C."/>
            <person name="Sorensen T."/>
            <person name="Nielsen M.R."/>
            <person name="Sondergaard T.E."/>
            <person name="Sorensen J.L."/>
            <person name="Fitzpatrick D.A."/>
            <person name="Frisvad J.C."/>
            <person name="Nielsen K.L."/>
        </authorList>
    </citation>
    <scope>NUCLEOTIDE SEQUENCE</scope>
    <source>
        <strain evidence="2">IBT 34128</strain>
    </source>
</reference>
<gene>
    <name evidence="2" type="ORF">NUU61_006358</name>
</gene>
<protein>
    <submittedName>
        <fullName evidence="2">Uncharacterized protein</fullName>
    </submittedName>
</protein>